<dbReference type="EMBL" id="DRDR01000064">
    <property type="protein sequence ID" value="HDL60099.1"/>
    <property type="molecule type" value="Genomic_DNA"/>
</dbReference>
<dbReference type="Gene3D" id="3.60.15.10">
    <property type="entry name" value="Ribonuclease Z/Hydroxyacylglutathione hydrolase-like"/>
    <property type="match status" value="1"/>
</dbReference>
<dbReference type="SUPFAM" id="SSF56281">
    <property type="entry name" value="Metallo-hydrolase/oxidoreductase"/>
    <property type="match status" value="1"/>
</dbReference>
<gene>
    <name evidence="1" type="ORF">ENH14_01445</name>
</gene>
<dbReference type="InterPro" id="IPR036866">
    <property type="entry name" value="RibonucZ/Hydroxyglut_hydro"/>
</dbReference>
<dbReference type="Proteomes" id="UP000886381">
    <property type="component" value="Unassembled WGS sequence"/>
</dbReference>
<accession>A0A7V0Q5K6</accession>
<reference evidence="1" key="1">
    <citation type="journal article" date="2020" name="mSystems">
        <title>Genome- and Community-Level Interaction Insights into Carbon Utilization and Element Cycling Functions of Hydrothermarchaeota in Hydrothermal Sediment.</title>
        <authorList>
            <person name="Zhou Z."/>
            <person name="Liu Y."/>
            <person name="Xu W."/>
            <person name="Pan J."/>
            <person name="Luo Z.H."/>
            <person name="Li M."/>
        </authorList>
    </citation>
    <scope>NUCLEOTIDE SEQUENCE [LARGE SCALE GENOMIC DNA]</scope>
    <source>
        <strain evidence="1">HyVt-28</strain>
    </source>
</reference>
<name>A0A7V0Q5K6_UNCW3</name>
<protein>
    <submittedName>
        <fullName evidence="1">Uncharacterized protein</fullName>
    </submittedName>
</protein>
<organism evidence="1">
    <name type="scientific">candidate division WOR-3 bacterium</name>
    <dbReference type="NCBI Taxonomy" id="2052148"/>
    <lineage>
        <taxon>Bacteria</taxon>
        <taxon>Bacteria division WOR-3</taxon>
    </lineage>
</organism>
<sequence>MEKLNIDSITIDKVFISHAHFDHT</sequence>
<comment type="caution">
    <text evidence="1">The sequence shown here is derived from an EMBL/GenBank/DDBJ whole genome shotgun (WGS) entry which is preliminary data.</text>
</comment>
<evidence type="ECO:0000313" key="1">
    <source>
        <dbReference type="EMBL" id="HDL60099.1"/>
    </source>
</evidence>
<proteinExistence type="predicted"/>
<dbReference type="AlphaFoldDB" id="A0A7V0Q5K6"/>